<dbReference type="AlphaFoldDB" id="A0AAV4UAU7"/>
<protein>
    <submittedName>
        <fullName evidence="1">Uncharacterized protein</fullName>
    </submittedName>
</protein>
<evidence type="ECO:0000313" key="2">
    <source>
        <dbReference type="Proteomes" id="UP001054945"/>
    </source>
</evidence>
<keyword evidence="2" id="KW-1185">Reference proteome</keyword>
<gene>
    <name evidence="1" type="ORF">CEXT_763561</name>
</gene>
<dbReference type="Proteomes" id="UP001054945">
    <property type="component" value="Unassembled WGS sequence"/>
</dbReference>
<accession>A0AAV4UAU7</accession>
<comment type="caution">
    <text evidence="1">The sequence shown here is derived from an EMBL/GenBank/DDBJ whole genome shotgun (WGS) entry which is preliminary data.</text>
</comment>
<proteinExistence type="predicted"/>
<evidence type="ECO:0000313" key="1">
    <source>
        <dbReference type="EMBL" id="GIY54876.1"/>
    </source>
</evidence>
<dbReference type="EMBL" id="BPLR01012561">
    <property type="protein sequence ID" value="GIY54876.1"/>
    <property type="molecule type" value="Genomic_DNA"/>
</dbReference>
<reference evidence="1 2" key="1">
    <citation type="submission" date="2021-06" db="EMBL/GenBank/DDBJ databases">
        <title>Caerostris extrusa draft genome.</title>
        <authorList>
            <person name="Kono N."/>
            <person name="Arakawa K."/>
        </authorList>
    </citation>
    <scope>NUCLEOTIDE SEQUENCE [LARGE SCALE GENOMIC DNA]</scope>
</reference>
<organism evidence="1 2">
    <name type="scientific">Caerostris extrusa</name>
    <name type="common">Bark spider</name>
    <name type="synonym">Caerostris bankana</name>
    <dbReference type="NCBI Taxonomy" id="172846"/>
    <lineage>
        <taxon>Eukaryota</taxon>
        <taxon>Metazoa</taxon>
        <taxon>Ecdysozoa</taxon>
        <taxon>Arthropoda</taxon>
        <taxon>Chelicerata</taxon>
        <taxon>Arachnida</taxon>
        <taxon>Araneae</taxon>
        <taxon>Araneomorphae</taxon>
        <taxon>Entelegynae</taxon>
        <taxon>Araneoidea</taxon>
        <taxon>Araneidae</taxon>
        <taxon>Caerostris</taxon>
    </lineage>
</organism>
<sequence length="74" mass="8079">MWASSNKYGTETRNVPLNNRKRSIIYTFHPVQDIAAQMTIAVSSVCRSDYGVLGLTLASVCLTIGKQLSPNSCT</sequence>
<name>A0AAV4UAU7_CAEEX</name>